<dbReference type="STRING" id="1300341.I595_712"/>
<keyword evidence="1" id="KW-0732">Signal</keyword>
<evidence type="ECO:0000313" key="2">
    <source>
        <dbReference type="EMBL" id="KPM33805.1"/>
    </source>
</evidence>
<evidence type="ECO:0008006" key="4">
    <source>
        <dbReference type="Google" id="ProtNLM"/>
    </source>
</evidence>
<comment type="caution">
    <text evidence="2">The sequence shown here is derived from an EMBL/GenBank/DDBJ whole genome shotgun (WGS) entry which is preliminary data.</text>
</comment>
<dbReference type="RefSeq" id="WP_054557934.1">
    <property type="nucleotide sequence ID" value="NZ_LDJX01000001.1"/>
</dbReference>
<name>A0A0P7B4S9_9FLAO</name>
<proteinExistence type="predicted"/>
<dbReference type="OrthoDB" id="883248at2"/>
<dbReference type="PATRIC" id="fig|1300341.3.peg.702"/>
<sequence length="189" mass="21544">MKKTLITLTLCGLTLIAKAQNTSVEKSTFGLQTGVLGIWAYNEAKLSNTLALRTEIGFDFGIWESTYYDDYDSPFLLTPVIVVEPRFYYNLEKRSKNSKRIDGNSGNFIALKMGYHPDWFVLFNTDDAPVVSDFSIIPTWGIRRNLGKHFNYEAGLGAGFSYTFAKRAGYLNNKSEMELNMHLRIGYRF</sequence>
<evidence type="ECO:0000256" key="1">
    <source>
        <dbReference type="SAM" id="SignalP"/>
    </source>
</evidence>
<dbReference type="EMBL" id="LDJX01000001">
    <property type="protein sequence ID" value="KPM33805.1"/>
    <property type="molecule type" value="Genomic_DNA"/>
</dbReference>
<evidence type="ECO:0000313" key="3">
    <source>
        <dbReference type="Proteomes" id="UP000050280"/>
    </source>
</evidence>
<protein>
    <recommendedName>
        <fullName evidence="4">Outer membrane protein beta-barrel domain-containing protein</fullName>
    </recommendedName>
</protein>
<organism evidence="2 3">
    <name type="scientific">Croceitalea dokdonensis DOKDO 023</name>
    <dbReference type="NCBI Taxonomy" id="1300341"/>
    <lineage>
        <taxon>Bacteria</taxon>
        <taxon>Pseudomonadati</taxon>
        <taxon>Bacteroidota</taxon>
        <taxon>Flavobacteriia</taxon>
        <taxon>Flavobacteriales</taxon>
        <taxon>Flavobacteriaceae</taxon>
        <taxon>Croceitalea</taxon>
    </lineage>
</organism>
<accession>A0A0P7B4S9</accession>
<keyword evidence="3" id="KW-1185">Reference proteome</keyword>
<dbReference type="Proteomes" id="UP000050280">
    <property type="component" value="Unassembled WGS sequence"/>
</dbReference>
<dbReference type="AlphaFoldDB" id="A0A0P7B4S9"/>
<gene>
    <name evidence="2" type="ORF">I595_712</name>
</gene>
<feature type="signal peptide" evidence="1">
    <location>
        <begin position="1"/>
        <end position="19"/>
    </location>
</feature>
<feature type="chain" id="PRO_5006135396" description="Outer membrane protein beta-barrel domain-containing protein" evidence="1">
    <location>
        <begin position="20"/>
        <end position="189"/>
    </location>
</feature>
<reference evidence="2 3" key="1">
    <citation type="submission" date="2015-09" db="EMBL/GenBank/DDBJ databases">
        <title>Genome sequence of the marine flavobacterium Croceitalea dokdonensis DOKDO 023 that contains proton- and sodium-pumping rhodopsins.</title>
        <authorList>
            <person name="Kwon S.-K."/>
            <person name="Lee H.K."/>
            <person name="Kwak M.-J."/>
            <person name="Kim J.F."/>
        </authorList>
    </citation>
    <scope>NUCLEOTIDE SEQUENCE [LARGE SCALE GENOMIC DNA]</scope>
    <source>
        <strain evidence="2 3">DOKDO 023</strain>
    </source>
</reference>